<evidence type="ECO:0000313" key="2">
    <source>
        <dbReference type="Proteomes" id="UP000321362"/>
    </source>
</evidence>
<name>A0A5B8W212_9SPHI</name>
<organism evidence="1 2">
    <name type="scientific">Mucilaginibacter ginsenosidivorax</name>
    <dbReference type="NCBI Taxonomy" id="862126"/>
    <lineage>
        <taxon>Bacteria</taxon>
        <taxon>Pseudomonadati</taxon>
        <taxon>Bacteroidota</taxon>
        <taxon>Sphingobacteriia</taxon>
        <taxon>Sphingobacteriales</taxon>
        <taxon>Sphingobacteriaceae</taxon>
        <taxon>Mucilaginibacter</taxon>
    </lineage>
</organism>
<dbReference type="Proteomes" id="UP000321362">
    <property type="component" value="Chromosome"/>
</dbReference>
<protein>
    <submittedName>
        <fullName evidence="1">Uncharacterized protein</fullName>
    </submittedName>
</protein>
<accession>A0A5B8W212</accession>
<gene>
    <name evidence="1" type="ORF">FSB76_18280</name>
</gene>
<dbReference type="RefSeq" id="WP_147055810.1">
    <property type="nucleotide sequence ID" value="NZ_CP042437.1"/>
</dbReference>
<sequence>MTTLTVNIEDKKTEKAIKAVLDAFGLDYNVAKDNTKRPLSKSEQVMYNRLKRSVKEINLYKEGKIELQDAREFLNEL</sequence>
<dbReference type="KEGG" id="mgk:FSB76_18280"/>
<proteinExistence type="predicted"/>
<dbReference type="AlphaFoldDB" id="A0A5B8W212"/>
<keyword evidence="2" id="KW-1185">Reference proteome</keyword>
<dbReference type="OrthoDB" id="798395at2"/>
<evidence type="ECO:0000313" key="1">
    <source>
        <dbReference type="EMBL" id="QEC77791.1"/>
    </source>
</evidence>
<dbReference type="EMBL" id="CP042437">
    <property type="protein sequence ID" value="QEC77791.1"/>
    <property type="molecule type" value="Genomic_DNA"/>
</dbReference>
<reference evidence="1 2" key="1">
    <citation type="journal article" date="2013" name="J. Microbiol.">
        <title>Mucilaginibacter ginsenosidivorax sp. nov., with ginsenoside converting activity isolated from sediment.</title>
        <authorList>
            <person name="Kim J.K."/>
            <person name="Choi T.E."/>
            <person name="Liu Q.M."/>
            <person name="Park H.Y."/>
            <person name="Yi T.H."/>
            <person name="Yoon M.H."/>
            <person name="Kim S.C."/>
            <person name="Im W.T."/>
        </authorList>
    </citation>
    <scope>NUCLEOTIDE SEQUENCE [LARGE SCALE GENOMIC DNA]</scope>
    <source>
        <strain evidence="1 2">KHI28</strain>
    </source>
</reference>